<dbReference type="InterPro" id="IPR003789">
    <property type="entry name" value="Asn/Gln_tRNA_amidoTrase-B-like"/>
</dbReference>
<evidence type="ECO:0000313" key="1">
    <source>
        <dbReference type="EMBL" id="OGD83244.1"/>
    </source>
</evidence>
<dbReference type="Gene3D" id="1.10.1510.10">
    <property type="entry name" value="Uncharacterised protein YqeY/AIM41 PF09424, N-terminal domain"/>
    <property type="match status" value="1"/>
</dbReference>
<dbReference type="EMBL" id="MFAU01000055">
    <property type="protein sequence ID" value="OGD83244.1"/>
    <property type="molecule type" value="Genomic_DNA"/>
</dbReference>
<accession>A0A1F5FUK7</accession>
<comment type="caution">
    <text evidence="1">The sequence shown here is derived from an EMBL/GenBank/DDBJ whole genome shotgun (WGS) entry which is preliminary data.</text>
</comment>
<dbReference type="InterPro" id="IPR023168">
    <property type="entry name" value="GatB_Yqey_C_2"/>
</dbReference>
<name>A0A1F5FUK7_9BACT</name>
<organism evidence="1 2">
    <name type="scientific">Candidatus Curtissbacteria bacterium RBG_13_40_7</name>
    <dbReference type="NCBI Taxonomy" id="1797706"/>
    <lineage>
        <taxon>Bacteria</taxon>
        <taxon>Candidatus Curtissiibacteriota</taxon>
    </lineage>
</organism>
<evidence type="ECO:0008006" key="3">
    <source>
        <dbReference type="Google" id="ProtNLM"/>
    </source>
</evidence>
<dbReference type="PANTHER" id="PTHR28055">
    <property type="entry name" value="ALTERED INHERITANCE OF MITOCHONDRIA PROTEIN 41, MITOCHONDRIAL"/>
    <property type="match status" value="1"/>
</dbReference>
<dbReference type="Gene3D" id="1.10.10.410">
    <property type="match status" value="1"/>
</dbReference>
<dbReference type="InterPro" id="IPR042184">
    <property type="entry name" value="YqeY/Aim41_N"/>
</dbReference>
<dbReference type="Proteomes" id="UP000179252">
    <property type="component" value="Unassembled WGS sequence"/>
</dbReference>
<dbReference type="GO" id="GO:0016884">
    <property type="term" value="F:carbon-nitrogen ligase activity, with glutamine as amido-N-donor"/>
    <property type="evidence" value="ECO:0007669"/>
    <property type="project" value="InterPro"/>
</dbReference>
<dbReference type="PANTHER" id="PTHR28055:SF1">
    <property type="entry name" value="ALTERED INHERITANCE OF MITOCHONDRIA PROTEIN 41, MITOCHONDRIAL"/>
    <property type="match status" value="1"/>
</dbReference>
<protein>
    <recommendedName>
        <fullName evidence="3">Glutamyl-tRNA amidotransferase</fullName>
    </recommendedName>
</protein>
<dbReference type="InterPro" id="IPR019004">
    <property type="entry name" value="YqeY/Aim41"/>
</dbReference>
<proteinExistence type="predicted"/>
<sequence>MSLLAKLETDLNVALKKRDDACVSTLRFLLSNIHNAKIAKGEELSDDEIIGEISKDVKRHKESIEAYKNAGRSELVAKETRELEILTKYLPAQMEKAQITKIVDEVIAEVNPSGIADMGKVMALVMTRVKEQADGLVVAGIVKGKLSQK</sequence>
<gene>
    <name evidence="1" type="ORF">A2165_00745</name>
</gene>
<evidence type="ECO:0000313" key="2">
    <source>
        <dbReference type="Proteomes" id="UP000179252"/>
    </source>
</evidence>
<dbReference type="SUPFAM" id="SSF89095">
    <property type="entry name" value="GatB/YqeY motif"/>
    <property type="match status" value="1"/>
</dbReference>
<dbReference type="Pfam" id="PF09424">
    <property type="entry name" value="YqeY"/>
    <property type="match status" value="1"/>
</dbReference>
<dbReference type="AlphaFoldDB" id="A0A1F5FUK7"/>
<reference evidence="1 2" key="1">
    <citation type="journal article" date="2016" name="Nat. Commun.">
        <title>Thousands of microbial genomes shed light on interconnected biogeochemical processes in an aquifer system.</title>
        <authorList>
            <person name="Anantharaman K."/>
            <person name="Brown C.T."/>
            <person name="Hug L.A."/>
            <person name="Sharon I."/>
            <person name="Castelle C.J."/>
            <person name="Probst A.J."/>
            <person name="Thomas B.C."/>
            <person name="Singh A."/>
            <person name="Wilkins M.J."/>
            <person name="Karaoz U."/>
            <person name="Brodie E.L."/>
            <person name="Williams K.H."/>
            <person name="Hubbard S.S."/>
            <person name="Banfield J.F."/>
        </authorList>
    </citation>
    <scope>NUCLEOTIDE SEQUENCE [LARGE SCALE GENOMIC DNA]</scope>
</reference>